<sequence>MMTVYPIVTALTGFQVANLVPCLAKILLIFWGFTWTLEDLKWYTRLNAPKEPYQIVQDSKAITIYPLIFNRKSNNPAAYLVPMEPPLTPKPTISTPLF</sequence>
<protein>
    <submittedName>
        <fullName evidence="1">Uncharacterized protein</fullName>
    </submittedName>
</protein>
<keyword evidence="2" id="KW-1185">Reference proteome</keyword>
<accession>A0ACC2SAR5</accession>
<reference evidence="1" key="1">
    <citation type="submission" date="2022-04" db="EMBL/GenBank/DDBJ databases">
        <title>Genome of the entomopathogenic fungus Entomophthora muscae.</title>
        <authorList>
            <person name="Elya C."/>
            <person name="Lovett B.R."/>
            <person name="Lee E."/>
            <person name="Macias A.M."/>
            <person name="Hajek A.E."/>
            <person name="De Bivort B.L."/>
            <person name="Kasson M.T."/>
            <person name="De Fine Licht H.H."/>
            <person name="Stajich J.E."/>
        </authorList>
    </citation>
    <scope>NUCLEOTIDE SEQUENCE</scope>
    <source>
        <strain evidence="1">Berkeley</strain>
    </source>
</reference>
<organism evidence="1 2">
    <name type="scientific">Entomophthora muscae</name>
    <dbReference type="NCBI Taxonomy" id="34485"/>
    <lineage>
        <taxon>Eukaryota</taxon>
        <taxon>Fungi</taxon>
        <taxon>Fungi incertae sedis</taxon>
        <taxon>Zoopagomycota</taxon>
        <taxon>Entomophthoromycotina</taxon>
        <taxon>Entomophthoromycetes</taxon>
        <taxon>Entomophthorales</taxon>
        <taxon>Entomophthoraceae</taxon>
        <taxon>Entomophthora</taxon>
    </lineage>
</organism>
<dbReference type="EMBL" id="QTSX02005683">
    <property type="protein sequence ID" value="KAJ9059497.1"/>
    <property type="molecule type" value="Genomic_DNA"/>
</dbReference>
<gene>
    <name evidence="1" type="ORF">DSO57_1001569</name>
</gene>
<dbReference type="Proteomes" id="UP001165960">
    <property type="component" value="Unassembled WGS sequence"/>
</dbReference>
<evidence type="ECO:0000313" key="1">
    <source>
        <dbReference type="EMBL" id="KAJ9059497.1"/>
    </source>
</evidence>
<evidence type="ECO:0000313" key="2">
    <source>
        <dbReference type="Proteomes" id="UP001165960"/>
    </source>
</evidence>
<name>A0ACC2SAR5_9FUNG</name>
<proteinExistence type="predicted"/>
<comment type="caution">
    <text evidence="1">The sequence shown here is derived from an EMBL/GenBank/DDBJ whole genome shotgun (WGS) entry which is preliminary data.</text>
</comment>